<dbReference type="EMBL" id="JAEPBH010000001">
    <property type="protein sequence ID" value="MBK4713930.1"/>
    <property type="molecule type" value="Genomic_DNA"/>
</dbReference>
<dbReference type="Pfam" id="PF03692">
    <property type="entry name" value="CxxCxxCC"/>
    <property type="match status" value="1"/>
</dbReference>
<comment type="caution">
    <text evidence="1">The sequence shown here is derived from an EMBL/GenBank/DDBJ whole genome shotgun (WGS) entry which is preliminary data.</text>
</comment>
<accession>A0A8K0V2H4</accession>
<keyword evidence="2" id="KW-1185">Reference proteome</keyword>
<dbReference type="InterPro" id="IPR005358">
    <property type="entry name" value="Puta_zinc/iron-chelating_dom"/>
</dbReference>
<proteinExistence type="predicted"/>
<dbReference type="RefSeq" id="WP_317978181.1">
    <property type="nucleotide sequence ID" value="NZ_JAEPBH010000001.1"/>
</dbReference>
<gene>
    <name evidence="1" type="ORF">JJB97_01010</name>
</gene>
<name>A0A8K0V2H4_9ENTR</name>
<reference evidence="1" key="1">
    <citation type="submission" date="2021-01" db="EMBL/GenBank/DDBJ databases">
        <title>Intestinitalea alba gen. nov., sp. nov., a novel genus of the family Enterobacteriaceae, isolated from the gut of the plastic-eating mealworm Tenebrio molitor L.</title>
        <authorList>
            <person name="Yang Y."/>
        </authorList>
    </citation>
    <scope>NUCLEOTIDE SEQUENCE</scope>
    <source>
        <strain evidence="1">BIT-L3</strain>
    </source>
</reference>
<dbReference type="AlphaFoldDB" id="A0A8K0V2H4"/>
<evidence type="ECO:0000313" key="2">
    <source>
        <dbReference type="Proteomes" id="UP000659047"/>
    </source>
</evidence>
<organism evidence="1 2">
    <name type="scientific">Tenebrionibacter intestinalis</name>
    <dbReference type="NCBI Taxonomy" id="2799638"/>
    <lineage>
        <taxon>Bacteria</taxon>
        <taxon>Pseudomonadati</taxon>
        <taxon>Pseudomonadota</taxon>
        <taxon>Gammaproteobacteria</taxon>
        <taxon>Enterobacterales</taxon>
        <taxon>Enterobacteriaceae</taxon>
        <taxon>Tenebrionibacter/Tenebrionicola group</taxon>
        <taxon>Tenebrionibacter</taxon>
    </lineage>
</organism>
<dbReference type="Proteomes" id="UP000659047">
    <property type="component" value="Unassembled WGS sequence"/>
</dbReference>
<sequence length="129" mass="13752">MCVNNPCLTCGACCAFFRVSFYWAEVDDASGTVPARLTEPATPHLCCMRGTNQKSPRCIALRGTPGKAVSCAIYANRPGTCREFEPFNAQGLPDEACCRARAHYGLAPLTAIAPSPEVLAGRNQGTIAR</sequence>
<evidence type="ECO:0000313" key="1">
    <source>
        <dbReference type="EMBL" id="MBK4713930.1"/>
    </source>
</evidence>
<protein>
    <submittedName>
        <fullName evidence="1">YkgJ family cysteine cluster protein</fullName>
    </submittedName>
</protein>